<gene>
    <name evidence="6" type="ORF">C8N34_11010</name>
</gene>
<accession>A0A2T6AWG0</accession>
<dbReference type="GO" id="GO:0005829">
    <property type="term" value="C:cytosol"/>
    <property type="evidence" value="ECO:0007669"/>
    <property type="project" value="TreeGrafter"/>
</dbReference>
<dbReference type="InterPro" id="IPR052028">
    <property type="entry name" value="HipA_Ser/Thr_kinase"/>
</dbReference>
<dbReference type="Proteomes" id="UP000244224">
    <property type="component" value="Unassembled WGS sequence"/>
</dbReference>
<dbReference type="Pfam" id="PF13657">
    <property type="entry name" value="Couple_hipA"/>
    <property type="match status" value="1"/>
</dbReference>
<comment type="similarity">
    <text evidence="1">Belongs to the HipA Ser/Thr kinase family.</text>
</comment>
<dbReference type="PANTHER" id="PTHR37419">
    <property type="entry name" value="SERINE/THREONINE-PROTEIN KINASE TOXIN HIPA"/>
    <property type="match status" value="1"/>
</dbReference>
<evidence type="ECO:0000256" key="1">
    <source>
        <dbReference type="ARBA" id="ARBA00010164"/>
    </source>
</evidence>
<dbReference type="PANTHER" id="PTHR37419:SF1">
    <property type="entry name" value="SERINE_THREONINE-PROTEIN KINASE TOXIN HIPA"/>
    <property type="match status" value="1"/>
</dbReference>
<dbReference type="EMBL" id="QBKP01000010">
    <property type="protein sequence ID" value="PTX48150.1"/>
    <property type="molecule type" value="Genomic_DNA"/>
</dbReference>
<dbReference type="CDD" id="cd17808">
    <property type="entry name" value="HipA_Ec_like"/>
    <property type="match status" value="1"/>
</dbReference>
<dbReference type="RefSeq" id="WP_108129553.1">
    <property type="nucleotide sequence ID" value="NZ_QBKP01000010.1"/>
</dbReference>
<dbReference type="InterPro" id="IPR012893">
    <property type="entry name" value="HipA-like_C"/>
</dbReference>
<organism evidence="6 7">
    <name type="scientific">Gemmobacter caeni</name>
    <dbReference type="NCBI Taxonomy" id="589035"/>
    <lineage>
        <taxon>Bacteria</taxon>
        <taxon>Pseudomonadati</taxon>
        <taxon>Pseudomonadota</taxon>
        <taxon>Alphaproteobacteria</taxon>
        <taxon>Rhodobacterales</taxon>
        <taxon>Paracoccaceae</taxon>
        <taxon>Gemmobacter</taxon>
    </lineage>
</organism>
<evidence type="ECO:0000313" key="7">
    <source>
        <dbReference type="Proteomes" id="UP000244224"/>
    </source>
</evidence>
<keyword evidence="3 6" id="KW-0418">Kinase</keyword>
<proteinExistence type="inferred from homology"/>
<dbReference type="InterPro" id="IPR017508">
    <property type="entry name" value="HipA_N1"/>
</dbReference>
<feature type="domain" description="HipA-like C-terminal" evidence="4">
    <location>
        <begin position="154"/>
        <end position="394"/>
    </location>
</feature>
<evidence type="ECO:0000256" key="3">
    <source>
        <dbReference type="ARBA" id="ARBA00022777"/>
    </source>
</evidence>
<feature type="domain" description="HipA N-terminal subdomain 1" evidence="5">
    <location>
        <begin position="10"/>
        <end position="109"/>
    </location>
</feature>
<reference evidence="6 7" key="1">
    <citation type="submission" date="2018-04" db="EMBL/GenBank/DDBJ databases">
        <title>Genomic Encyclopedia of Archaeal and Bacterial Type Strains, Phase II (KMG-II): from individual species to whole genera.</title>
        <authorList>
            <person name="Goeker M."/>
        </authorList>
    </citation>
    <scope>NUCLEOTIDE SEQUENCE [LARGE SCALE GENOMIC DNA]</scope>
    <source>
        <strain evidence="6 7">DSM 21823</strain>
    </source>
</reference>
<dbReference type="GO" id="GO:0004674">
    <property type="term" value="F:protein serine/threonine kinase activity"/>
    <property type="evidence" value="ECO:0007669"/>
    <property type="project" value="TreeGrafter"/>
</dbReference>
<dbReference type="AlphaFoldDB" id="A0A2T6AWG0"/>
<evidence type="ECO:0000259" key="5">
    <source>
        <dbReference type="Pfam" id="PF13657"/>
    </source>
</evidence>
<dbReference type="NCBIfam" id="TIGR03071">
    <property type="entry name" value="couple_hipA"/>
    <property type="match status" value="1"/>
</dbReference>
<keyword evidence="2" id="KW-0808">Transferase</keyword>
<sequence length="443" mass="48811">MGRPPVTRRLDVRINGRLAGEYRYTPAGGVSFAYDADWLAWEFAFPISRQLPLMAGNQSGAHVSAVFENLLPDNADLRRRIAERTAAHSDRPHDLLAAIGRDCIGAMQFLPQGSDPGDPFRIEGLPQDEAQIAATLRELATAPLGLHADESFRISLAGAQEKTAFLWQEGRWLKPVGLTPTTHIFKRRMGIVSHGIDMTDSVENEWLCLRLAAAFGLPVNEARIESFGDQTVLVVTRFDRTLRPRGGILRLPQEDFLQAQGLESAQKYQEHGGPGMQDALHLLEGSAERAGDQLLFLKAQIVNWLLAAIDGHAKNYSVFLGPGGFRMTPLYDILSAAPAMGSGAFRHRELRLAMSVGRRRHYRLDQIQPRHFDETAARARVPPELRRRAFADLVAAGLPAIERVADTMPVGFPERVAGPILDHARNRMALLEAQTGAGLVTGH</sequence>
<keyword evidence="7" id="KW-1185">Reference proteome</keyword>
<dbReference type="Pfam" id="PF07804">
    <property type="entry name" value="HipA_C"/>
    <property type="match status" value="1"/>
</dbReference>
<name>A0A2T6AWG0_9RHOB</name>
<dbReference type="OrthoDB" id="9805913at2"/>
<protein>
    <submittedName>
        <fullName evidence="6">Serine/threonine-protein kinase HipA</fullName>
    </submittedName>
</protein>
<comment type="caution">
    <text evidence="6">The sequence shown here is derived from an EMBL/GenBank/DDBJ whole genome shotgun (WGS) entry which is preliminary data.</text>
</comment>
<evidence type="ECO:0000313" key="6">
    <source>
        <dbReference type="EMBL" id="PTX48150.1"/>
    </source>
</evidence>
<evidence type="ECO:0000259" key="4">
    <source>
        <dbReference type="Pfam" id="PF07804"/>
    </source>
</evidence>
<evidence type="ECO:0000256" key="2">
    <source>
        <dbReference type="ARBA" id="ARBA00022679"/>
    </source>
</evidence>